<dbReference type="AlphaFoldDB" id="A0AA39T3Z0"/>
<feature type="signal peptide" evidence="1">
    <location>
        <begin position="1"/>
        <end position="32"/>
    </location>
</feature>
<protein>
    <submittedName>
        <fullName evidence="2">Uncharacterized protein</fullName>
    </submittedName>
</protein>
<reference evidence="2" key="1">
    <citation type="submission" date="2023-06" db="EMBL/GenBank/DDBJ databases">
        <authorList>
            <consortium name="Lawrence Berkeley National Laboratory"/>
            <person name="Ahrendt S."/>
            <person name="Sahu N."/>
            <person name="Indic B."/>
            <person name="Wong-Bajracharya J."/>
            <person name="Merenyi Z."/>
            <person name="Ke H.-M."/>
            <person name="Monk M."/>
            <person name="Kocsube S."/>
            <person name="Drula E."/>
            <person name="Lipzen A."/>
            <person name="Balint B."/>
            <person name="Henrissat B."/>
            <person name="Andreopoulos B."/>
            <person name="Martin F.M."/>
            <person name="Harder C.B."/>
            <person name="Rigling D."/>
            <person name="Ford K.L."/>
            <person name="Foster G.D."/>
            <person name="Pangilinan J."/>
            <person name="Papanicolaou A."/>
            <person name="Barry K."/>
            <person name="LaButti K."/>
            <person name="Viragh M."/>
            <person name="Koriabine M."/>
            <person name="Yan M."/>
            <person name="Riley R."/>
            <person name="Champramary S."/>
            <person name="Plett K.L."/>
            <person name="Tsai I.J."/>
            <person name="Slot J."/>
            <person name="Sipos G."/>
            <person name="Plett J."/>
            <person name="Nagy L.G."/>
            <person name="Grigoriev I.V."/>
        </authorList>
    </citation>
    <scope>NUCLEOTIDE SEQUENCE</scope>
    <source>
        <strain evidence="2">CCBAS 213</strain>
    </source>
</reference>
<evidence type="ECO:0000313" key="2">
    <source>
        <dbReference type="EMBL" id="KAK0462881.1"/>
    </source>
</evidence>
<dbReference type="RefSeq" id="XP_060334347.1">
    <property type="nucleotide sequence ID" value="XM_060466039.1"/>
</dbReference>
<dbReference type="EMBL" id="JAUEPS010000008">
    <property type="protein sequence ID" value="KAK0462881.1"/>
    <property type="molecule type" value="Genomic_DNA"/>
</dbReference>
<feature type="chain" id="PRO_5041348644" evidence="1">
    <location>
        <begin position="33"/>
        <end position="228"/>
    </location>
</feature>
<comment type="caution">
    <text evidence="2">The sequence shown here is derived from an EMBL/GenBank/DDBJ whole genome shotgun (WGS) entry which is preliminary data.</text>
</comment>
<name>A0AA39T3Z0_ARMTA</name>
<evidence type="ECO:0000313" key="3">
    <source>
        <dbReference type="Proteomes" id="UP001175211"/>
    </source>
</evidence>
<dbReference type="GeneID" id="85349587"/>
<keyword evidence="1" id="KW-0732">Signal</keyword>
<gene>
    <name evidence="2" type="ORF">EV420DRAFT_1142951</name>
</gene>
<evidence type="ECO:0000256" key="1">
    <source>
        <dbReference type="SAM" id="SignalP"/>
    </source>
</evidence>
<sequence>MPIFLFCFHLSCMRTNIDFMLLGTLWWKILEAHHVNTVCTTSTKEYIYTSYCHFVFLPRPALKITLPFNITHEFVSTRHGYLHCRLRGASSNASYAFIDVPADHSDMPGGGTIFRYKDFDGVVYREIFNPRDPAASSGLPRYSPLCTVVPTLGQPTTIVKSRDLLMLKYLGYATTEQPRYLEDIPRCRYVRISAHPAQRGEDEIKCITLNSSITCLVSDDQHATVKGT</sequence>
<organism evidence="2 3">
    <name type="scientific">Armillaria tabescens</name>
    <name type="common">Ringless honey mushroom</name>
    <name type="synonym">Agaricus tabescens</name>
    <dbReference type="NCBI Taxonomy" id="1929756"/>
    <lineage>
        <taxon>Eukaryota</taxon>
        <taxon>Fungi</taxon>
        <taxon>Dikarya</taxon>
        <taxon>Basidiomycota</taxon>
        <taxon>Agaricomycotina</taxon>
        <taxon>Agaricomycetes</taxon>
        <taxon>Agaricomycetidae</taxon>
        <taxon>Agaricales</taxon>
        <taxon>Marasmiineae</taxon>
        <taxon>Physalacriaceae</taxon>
        <taxon>Desarmillaria</taxon>
    </lineage>
</organism>
<proteinExistence type="predicted"/>
<dbReference type="Proteomes" id="UP001175211">
    <property type="component" value="Unassembled WGS sequence"/>
</dbReference>
<keyword evidence="3" id="KW-1185">Reference proteome</keyword>
<accession>A0AA39T3Z0</accession>